<dbReference type="EMBL" id="BGPR01000006">
    <property type="protein sequence ID" value="GBL75037.1"/>
    <property type="molecule type" value="Genomic_DNA"/>
</dbReference>
<protein>
    <submittedName>
        <fullName evidence="1">Uncharacterized protein</fullName>
    </submittedName>
</protein>
<organism evidence="1 2">
    <name type="scientific">Araneus ventricosus</name>
    <name type="common">Orbweaver spider</name>
    <name type="synonym">Epeira ventricosa</name>
    <dbReference type="NCBI Taxonomy" id="182803"/>
    <lineage>
        <taxon>Eukaryota</taxon>
        <taxon>Metazoa</taxon>
        <taxon>Ecdysozoa</taxon>
        <taxon>Arthropoda</taxon>
        <taxon>Chelicerata</taxon>
        <taxon>Arachnida</taxon>
        <taxon>Araneae</taxon>
        <taxon>Araneomorphae</taxon>
        <taxon>Entelegynae</taxon>
        <taxon>Araneoidea</taxon>
        <taxon>Araneidae</taxon>
        <taxon>Araneus</taxon>
    </lineage>
</organism>
<proteinExistence type="predicted"/>
<sequence>MLSIVSLIACRGSNAHSCSKACWSLWRVPGGTLRSAIRLPNMSHTCSMEFKVRLSSRPRHLWNGFTLQINPHKSCFMRAGVIVHKYRVGTHCSDKRLHKRCRISSRYRTAMTKPQRTRRGRFGRSLLSLPREVTSHLCSGLFQRSLAPDSVSLALVISLPFGNRSGC</sequence>
<comment type="caution">
    <text evidence="1">The sequence shown here is derived from an EMBL/GenBank/DDBJ whole genome shotgun (WGS) entry which is preliminary data.</text>
</comment>
<evidence type="ECO:0000313" key="2">
    <source>
        <dbReference type="Proteomes" id="UP000499080"/>
    </source>
</evidence>
<accession>A0A4Y2A639</accession>
<name>A0A4Y2A639_ARAVE</name>
<evidence type="ECO:0000313" key="1">
    <source>
        <dbReference type="EMBL" id="GBL75037.1"/>
    </source>
</evidence>
<dbReference type="Proteomes" id="UP000499080">
    <property type="component" value="Unassembled WGS sequence"/>
</dbReference>
<keyword evidence="2" id="KW-1185">Reference proteome</keyword>
<reference evidence="1 2" key="1">
    <citation type="journal article" date="2019" name="Sci. Rep.">
        <title>Orb-weaving spider Araneus ventricosus genome elucidates the spidroin gene catalogue.</title>
        <authorList>
            <person name="Kono N."/>
            <person name="Nakamura H."/>
            <person name="Ohtoshi R."/>
            <person name="Moran D.A.P."/>
            <person name="Shinohara A."/>
            <person name="Yoshida Y."/>
            <person name="Fujiwara M."/>
            <person name="Mori M."/>
            <person name="Tomita M."/>
            <person name="Arakawa K."/>
        </authorList>
    </citation>
    <scope>NUCLEOTIDE SEQUENCE [LARGE SCALE GENOMIC DNA]</scope>
</reference>
<gene>
    <name evidence="1" type="ORF">AVEN_243827_1</name>
</gene>
<dbReference type="AlphaFoldDB" id="A0A4Y2A639"/>